<gene>
    <name evidence="9" type="ORF">AMST5_03321</name>
</gene>
<feature type="domain" description="MsrB" evidence="8">
    <location>
        <begin position="50"/>
        <end position="172"/>
    </location>
</feature>
<reference evidence="9" key="1">
    <citation type="submission" date="2023-07" db="EMBL/GenBank/DDBJ databases">
        <authorList>
            <person name="Pelsma A.J. K."/>
        </authorList>
    </citation>
    <scope>NUCLEOTIDE SEQUENCE</scope>
</reference>
<proteinExistence type="inferred from homology"/>
<evidence type="ECO:0000256" key="4">
    <source>
        <dbReference type="ARBA" id="ARBA00022723"/>
    </source>
</evidence>
<dbReference type="GO" id="GO:0033743">
    <property type="term" value="F:peptide-methionine (R)-S-oxide reductase activity"/>
    <property type="evidence" value="ECO:0007669"/>
    <property type="project" value="UniProtKB-EC"/>
</dbReference>
<comment type="catalytic activity">
    <reaction evidence="7">
        <text>L-methionyl-[protein] + [thioredoxin]-disulfide + H2O = L-methionyl-(R)-S-oxide-[protein] + [thioredoxin]-dithiol</text>
        <dbReference type="Rhea" id="RHEA:24164"/>
        <dbReference type="Rhea" id="RHEA-COMP:10698"/>
        <dbReference type="Rhea" id="RHEA-COMP:10700"/>
        <dbReference type="Rhea" id="RHEA-COMP:12313"/>
        <dbReference type="Rhea" id="RHEA-COMP:12314"/>
        <dbReference type="ChEBI" id="CHEBI:15377"/>
        <dbReference type="ChEBI" id="CHEBI:16044"/>
        <dbReference type="ChEBI" id="CHEBI:29950"/>
        <dbReference type="ChEBI" id="CHEBI:45764"/>
        <dbReference type="ChEBI" id="CHEBI:50058"/>
        <dbReference type="EC" id="1.8.4.12"/>
    </reaction>
</comment>
<dbReference type="GO" id="GO:0046872">
    <property type="term" value="F:metal ion binding"/>
    <property type="evidence" value="ECO:0007669"/>
    <property type="project" value="UniProtKB-KW"/>
</dbReference>
<dbReference type="InterPro" id="IPR028427">
    <property type="entry name" value="Met_Sox_Rdtase_MsrB"/>
</dbReference>
<keyword evidence="4" id="KW-0479">Metal-binding</keyword>
<evidence type="ECO:0000313" key="9">
    <source>
        <dbReference type="EMBL" id="CAJ0882269.1"/>
    </source>
</evidence>
<evidence type="ECO:0000256" key="7">
    <source>
        <dbReference type="ARBA" id="ARBA00048488"/>
    </source>
</evidence>
<dbReference type="Gene3D" id="2.170.150.20">
    <property type="entry name" value="Peptide methionine sulfoxide reductase"/>
    <property type="match status" value="1"/>
</dbReference>
<dbReference type="GO" id="GO:0005737">
    <property type="term" value="C:cytoplasm"/>
    <property type="evidence" value="ECO:0007669"/>
    <property type="project" value="TreeGrafter"/>
</dbReference>
<evidence type="ECO:0000256" key="2">
    <source>
        <dbReference type="ARBA" id="ARBA00007174"/>
    </source>
</evidence>
<dbReference type="AlphaFoldDB" id="A0AA48REG4"/>
<name>A0AA48REG4_9ZZZZ</name>
<dbReference type="PANTHER" id="PTHR10173">
    <property type="entry name" value="METHIONINE SULFOXIDE REDUCTASE"/>
    <property type="match status" value="1"/>
</dbReference>
<dbReference type="InterPro" id="IPR002579">
    <property type="entry name" value="Met_Sox_Rdtase_MsrB_dom"/>
</dbReference>
<dbReference type="FunFam" id="2.170.150.20:FF:000001">
    <property type="entry name" value="Peptide methionine sulfoxide reductase MsrB"/>
    <property type="match status" value="1"/>
</dbReference>
<dbReference type="PANTHER" id="PTHR10173:SF52">
    <property type="entry name" value="METHIONINE-R-SULFOXIDE REDUCTASE B1"/>
    <property type="match status" value="1"/>
</dbReference>
<organism evidence="9">
    <name type="scientific">freshwater sediment metagenome</name>
    <dbReference type="NCBI Taxonomy" id="556182"/>
    <lineage>
        <taxon>unclassified sequences</taxon>
        <taxon>metagenomes</taxon>
        <taxon>ecological metagenomes</taxon>
    </lineage>
</organism>
<comment type="similarity">
    <text evidence="2">Belongs to the MsrB Met sulfoxide reductase family.</text>
</comment>
<protein>
    <recommendedName>
        <fullName evidence="3">peptide-methionine (R)-S-oxide reductase</fullName>
        <ecNumber evidence="3">1.8.4.12</ecNumber>
    </recommendedName>
</protein>
<dbReference type="PROSITE" id="PS51790">
    <property type="entry name" value="MSRB"/>
    <property type="match status" value="1"/>
</dbReference>
<dbReference type="SUPFAM" id="SSF51316">
    <property type="entry name" value="Mss4-like"/>
    <property type="match status" value="1"/>
</dbReference>
<evidence type="ECO:0000256" key="3">
    <source>
        <dbReference type="ARBA" id="ARBA00012499"/>
    </source>
</evidence>
<dbReference type="GO" id="GO:0030091">
    <property type="term" value="P:protein repair"/>
    <property type="evidence" value="ECO:0007669"/>
    <property type="project" value="InterPro"/>
</dbReference>
<comment type="cofactor">
    <cofactor evidence="1">
        <name>Zn(2+)</name>
        <dbReference type="ChEBI" id="CHEBI:29105"/>
    </cofactor>
</comment>
<dbReference type="NCBIfam" id="TIGR00357">
    <property type="entry name" value="peptide-methionine (R)-S-oxide reductase MsrB"/>
    <property type="match status" value="1"/>
</dbReference>
<dbReference type="HAMAP" id="MF_01400">
    <property type="entry name" value="MsrB"/>
    <property type="match status" value="1"/>
</dbReference>
<keyword evidence="5" id="KW-0862">Zinc</keyword>
<dbReference type="EC" id="1.8.4.12" evidence="3"/>
<evidence type="ECO:0000256" key="6">
    <source>
        <dbReference type="ARBA" id="ARBA00023002"/>
    </source>
</evidence>
<dbReference type="GO" id="GO:0006979">
    <property type="term" value="P:response to oxidative stress"/>
    <property type="evidence" value="ECO:0007669"/>
    <property type="project" value="InterPro"/>
</dbReference>
<accession>A0AA48REG4</accession>
<dbReference type="EMBL" id="OY288114">
    <property type="protein sequence ID" value="CAJ0882269.1"/>
    <property type="molecule type" value="Genomic_DNA"/>
</dbReference>
<dbReference type="Pfam" id="PF01641">
    <property type="entry name" value="SelR"/>
    <property type="match status" value="1"/>
</dbReference>
<sequence length="175" mass="19176">MNRRVLMTSAAAFLMSPLRVRAAESVEIEAFDASGKSLGVSKAAKVVKTDAEWRAQLSPLAYDVTRHEGTERAFTGPYWDAHDDGLFHCVCCDTTLFDSKTKYDSGTGWPSFYAPISKINVIETADASFGMRRVAVSCKRCDAHLGHVFTDGPKPTGLRYCMNGVALNFVARKQG</sequence>
<evidence type="ECO:0000256" key="1">
    <source>
        <dbReference type="ARBA" id="ARBA00001947"/>
    </source>
</evidence>
<keyword evidence="6" id="KW-0560">Oxidoreductase</keyword>
<evidence type="ECO:0000259" key="8">
    <source>
        <dbReference type="PROSITE" id="PS51790"/>
    </source>
</evidence>
<dbReference type="InterPro" id="IPR011057">
    <property type="entry name" value="Mss4-like_sf"/>
</dbReference>
<evidence type="ECO:0000256" key="5">
    <source>
        <dbReference type="ARBA" id="ARBA00022833"/>
    </source>
</evidence>